<evidence type="ECO:0000259" key="1">
    <source>
        <dbReference type="Pfam" id="PF00156"/>
    </source>
</evidence>
<reference evidence="3" key="1">
    <citation type="submission" date="2016-10" db="EMBL/GenBank/DDBJ databases">
        <authorList>
            <person name="Varghese N."/>
            <person name="Submissions S."/>
        </authorList>
    </citation>
    <scope>NUCLEOTIDE SEQUENCE [LARGE SCALE GENOMIC DNA]</scope>
    <source>
        <strain evidence="3">IBRC-M 10403</strain>
    </source>
</reference>
<dbReference type="OrthoDB" id="9810066at2"/>
<dbReference type="Gene3D" id="3.30.1310.20">
    <property type="entry name" value="PRTase-like"/>
    <property type="match status" value="1"/>
</dbReference>
<gene>
    <name evidence="2" type="ORF">SAMN05216174_101176</name>
</gene>
<sequence length="208" mass="21815">MRFADRPEAGQILAARLEHLRERDPVVLGLPRGGVPVAAAVADRLGADLDIVLVRKIGAPGSPELAIGAVGEGGVVVRAPEVLAMLELSWSQVKPSIERAKAELRRRADVLRGPAEPRDLTGRTVVVVDDGIATGSTVAAAVQVVRHLGAARVVLAVPVAPDAILGHLRAIADEFVCVHTPSDFGAVGRWYGDFTQVTDAEVRAILAS</sequence>
<dbReference type="AlphaFoldDB" id="A0A1G6J017"/>
<dbReference type="Proteomes" id="UP000199501">
    <property type="component" value="Unassembled WGS sequence"/>
</dbReference>
<proteinExistence type="predicted"/>
<keyword evidence="2" id="KW-0808">Transferase</keyword>
<dbReference type="EMBL" id="FMZZ01000001">
    <property type="protein sequence ID" value="SDC12162.1"/>
    <property type="molecule type" value="Genomic_DNA"/>
</dbReference>
<name>A0A1G6J017_9PSEU</name>
<evidence type="ECO:0000313" key="2">
    <source>
        <dbReference type="EMBL" id="SDC12162.1"/>
    </source>
</evidence>
<dbReference type="GO" id="GO:0016740">
    <property type="term" value="F:transferase activity"/>
    <property type="evidence" value="ECO:0007669"/>
    <property type="project" value="UniProtKB-KW"/>
</dbReference>
<keyword evidence="3" id="KW-1185">Reference proteome</keyword>
<accession>A0A1G6J017</accession>
<dbReference type="Gene3D" id="3.40.50.2020">
    <property type="match status" value="1"/>
</dbReference>
<dbReference type="RefSeq" id="WP_091447088.1">
    <property type="nucleotide sequence ID" value="NZ_FMZZ01000001.1"/>
</dbReference>
<protein>
    <submittedName>
        <fullName evidence="2">Putative phosphoribosyl transferase</fullName>
    </submittedName>
</protein>
<organism evidence="2 3">
    <name type="scientific">Actinokineospora iranica</name>
    <dbReference type="NCBI Taxonomy" id="1271860"/>
    <lineage>
        <taxon>Bacteria</taxon>
        <taxon>Bacillati</taxon>
        <taxon>Actinomycetota</taxon>
        <taxon>Actinomycetes</taxon>
        <taxon>Pseudonocardiales</taxon>
        <taxon>Pseudonocardiaceae</taxon>
        <taxon>Actinokineospora</taxon>
    </lineage>
</organism>
<dbReference type="STRING" id="1271860.SAMN05216174_101176"/>
<evidence type="ECO:0000313" key="3">
    <source>
        <dbReference type="Proteomes" id="UP000199501"/>
    </source>
</evidence>
<dbReference type="SUPFAM" id="SSF53271">
    <property type="entry name" value="PRTase-like"/>
    <property type="match status" value="1"/>
</dbReference>
<dbReference type="Pfam" id="PF00156">
    <property type="entry name" value="Pribosyltran"/>
    <property type="match status" value="1"/>
</dbReference>
<dbReference type="InterPro" id="IPR029057">
    <property type="entry name" value="PRTase-like"/>
</dbReference>
<dbReference type="CDD" id="cd06223">
    <property type="entry name" value="PRTases_typeI"/>
    <property type="match status" value="1"/>
</dbReference>
<feature type="domain" description="Phosphoribosyltransferase" evidence="1">
    <location>
        <begin position="11"/>
        <end position="173"/>
    </location>
</feature>
<dbReference type="InterPro" id="IPR000836">
    <property type="entry name" value="PRTase_dom"/>
</dbReference>